<evidence type="ECO:0000313" key="2">
    <source>
        <dbReference type="EMBL" id="ATJ81896.1"/>
    </source>
</evidence>
<reference evidence="2 3" key="1">
    <citation type="journal article" date="2017" name="Sci. Rep.">
        <title>Revealing the Saline Adaptation Strategies of the Halophilic Bacterium Halomonas beimenensis through High-throughput Omics and Transposon Mutagenesis Approaches.</title>
        <authorList>
            <person name="Chen Y.H."/>
            <person name="Lin S.S."/>
            <person name="Shyu Y.T."/>
        </authorList>
    </citation>
    <scope>NUCLEOTIDE SEQUENCE [LARGE SCALE GENOMIC DNA]</scope>
    <source>
        <strain evidence="2 3">NTU-111</strain>
    </source>
</reference>
<name>A0A291P4T3_9GAMM</name>
<dbReference type="AlphaFoldDB" id="A0A291P4T3"/>
<protein>
    <submittedName>
        <fullName evidence="2">Uncharacterized protein</fullName>
    </submittedName>
</protein>
<evidence type="ECO:0000313" key="3">
    <source>
        <dbReference type="Proteomes" id="UP000219993"/>
    </source>
</evidence>
<organism evidence="2 3">
    <name type="scientific">Halomonas beimenensis</name>
    <dbReference type="NCBI Taxonomy" id="475662"/>
    <lineage>
        <taxon>Bacteria</taxon>
        <taxon>Pseudomonadati</taxon>
        <taxon>Pseudomonadota</taxon>
        <taxon>Gammaproteobacteria</taxon>
        <taxon>Oceanospirillales</taxon>
        <taxon>Halomonadaceae</taxon>
        <taxon>Halomonas</taxon>
    </lineage>
</organism>
<gene>
    <name evidence="2" type="ORF">BEI_0909</name>
</gene>
<feature type="region of interest" description="Disordered" evidence="1">
    <location>
        <begin position="1"/>
        <end position="42"/>
    </location>
</feature>
<accession>A0A291P4T3</accession>
<sequence length="42" mass="4420">MLHADGEGGPRAPCVRGGRTVYQGPPGFAAPHPKPARRNPSR</sequence>
<dbReference type="EMBL" id="CP021435">
    <property type="protein sequence ID" value="ATJ81896.1"/>
    <property type="molecule type" value="Genomic_DNA"/>
</dbReference>
<dbReference type="Proteomes" id="UP000219993">
    <property type="component" value="Chromosome"/>
</dbReference>
<keyword evidence="3" id="KW-1185">Reference proteome</keyword>
<proteinExistence type="predicted"/>
<evidence type="ECO:0000256" key="1">
    <source>
        <dbReference type="SAM" id="MobiDB-lite"/>
    </source>
</evidence>
<dbReference type="KEGG" id="hbe:BEI_0909"/>